<proteinExistence type="predicted"/>
<protein>
    <recommendedName>
        <fullName evidence="4">DoxX family protein</fullName>
    </recommendedName>
</protein>
<sequence>MIRRGSWVPLLPPAARYIVIGLVPLEPIGRGYDYVTPGAENAASLSLVEELFPLSVWGVGCLVAGIVAFVGLNMRWPVPAILGLFLAGCVEATLAGGQWAAVAGVPWLDGIRGPIITSIFALAQFGMAAGYFQQALNDRDAREAPHAGKQ</sequence>
<gene>
    <name evidence="2" type="ORF">AXK61_12995</name>
</gene>
<name>A0A137ZRZ2_9ACTN</name>
<dbReference type="RefSeq" id="WP_068743706.1">
    <property type="nucleotide sequence ID" value="NZ_LSRE01000002.1"/>
</dbReference>
<evidence type="ECO:0000256" key="1">
    <source>
        <dbReference type="SAM" id="Phobius"/>
    </source>
</evidence>
<feature type="transmembrane region" description="Helical" evidence="1">
    <location>
        <begin position="54"/>
        <end position="74"/>
    </location>
</feature>
<feature type="transmembrane region" description="Helical" evidence="1">
    <location>
        <begin position="81"/>
        <end position="101"/>
    </location>
</feature>
<evidence type="ECO:0000313" key="2">
    <source>
        <dbReference type="EMBL" id="KXP00919.1"/>
    </source>
</evidence>
<feature type="transmembrane region" description="Helical" evidence="1">
    <location>
        <begin position="113"/>
        <end position="132"/>
    </location>
</feature>
<dbReference type="EMBL" id="LSRE01000002">
    <property type="protein sequence ID" value="KXP00919.1"/>
    <property type="molecule type" value="Genomic_DNA"/>
</dbReference>
<dbReference type="Proteomes" id="UP000070409">
    <property type="component" value="Unassembled WGS sequence"/>
</dbReference>
<accession>A0A137ZRZ2</accession>
<keyword evidence="1" id="KW-0472">Membrane</keyword>
<evidence type="ECO:0000313" key="3">
    <source>
        <dbReference type="Proteomes" id="UP000070409"/>
    </source>
</evidence>
<reference evidence="2 3" key="1">
    <citation type="submission" date="2016-02" db="EMBL/GenBank/DDBJ databases">
        <authorList>
            <person name="Teng J.L."/>
            <person name="Tang Y."/>
            <person name="Huang Y."/>
            <person name="Guo F."/>
            <person name="Wei W."/>
            <person name="Chen J.H."/>
            <person name="Wong S.Y."/>
            <person name="Lau S.K."/>
            <person name="Woo P.C."/>
        </authorList>
    </citation>
    <scope>NUCLEOTIDE SEQUENCE [LARGE SCALE GENOMIC DNA]</scope>
    <source>
        <strain evidence="2 3">JCM 13375</strain>
    </source>
</reference>
<keyword evidence="1" id="KW-0812">Transmembrane</keyword>
<keyword evidence="1" id="KW-1133">Transmembrane helix</keyword>
<organism evidence="2 3">
    <name type="scientific">Tsukamurella pseudospumae</name>
    <dbReference type="NCBI Taxonomy" id="239498"/>
    <lineage>
        <taxon>Bacteria</taxon>
        <taxon>Bacillati</taxon>
        <taxon>Actinomycetota</taxon>
        <taxon>Actinomycetes</taxon>
        <taxon>Mycobacteriales</taxon>
        <taxon>Tsukamurellaceae</taxon>
        <taxon>Tsukamurella</taxon>
    </lineage>
</organism>
<comment type="caution">
    <text evidence="2">The sequence shown here is derived from an EMBL/GenBank/DDBJ whole genome shotgun (WGS) entry which is preliminary data.</text>
</comment>
<keyword evidence="3" id="KW-1185">Reference proteome</keyword>
<evidence type="ECO:0008006" key="4">
    <source>
        <dbReference type="Google" id="ProtNLM"/>
    </source>
</evidence>